<name>A0A8J2P1B2_9HEXA</name>
<dbReference type="AlphaFoldDB" id="A0A8J2P1B2"/>
<keyword evidence="4" id="KW-1185">Reference proteome</keyword>
<accession>A0A8J2P1B2</accession>
<comment type="caution">
    <text evidence="3">The sequence shown here is derived from an EMBL/GenBank/DDBJ whole genome shotgun (WGS) entry which is preliminary data.</text>
</comment>
<evidence type="ECO:0000256" key="2">
    <source>
        <dbReference type="SAM" id="Phobius"/>
    </source>
</evidence>
<evidence type="ECO:0000256" key="1">
    <source>
        <dbReference type="SAM" id="MobiDB-lite"/>
    </source>
</evidence>
<dbReference type="Proteomes" id="UP000708208">
    <property type="component" value="Unassembled WGS sequence"/>
</dbReference>
<feature type="transmembrane region" description="Helical" evidence="2">
    <location>
        <begin position="28"/>
        <end position="48"/>
    </location>
</feature>
<gene>
    <name evidence="3" type="ORF">AFUS01_LOCUS16188</name>
</gene>
<protein>
    <submittedName>
        <fullName evidence="3">Uncharacterized protein</fullName>
    </submittedName>
</protein>
<feature type="region of interest" description="Disordered" evidence="1">
    <location>
        <begin position="61"/>
        <end position="93"/>
    </location>
</feature>
<organism evidence="3 4">
    <name type="scientific">Allacma fusca</name>
    <dbReference type="NCBI Taxonomy" id="39272"/>
    <lineage>
        <taxon>Eukaryota</taxon>
        <taxon>Metazoa</taxon>
        <taxon>Ecdysozoa</taxon>
        <taxon>Arthropoda</taxon>
        <taxon>Hexapoda</taxon>
        <taxon>Collembola</taxon>
        <taxon>Symphypleona</taxon>
        <taxon>Sminthuridae</taxon>
        <taxon>Allacma</taxon>
    </lineage>
</organism>
<keyword evidence="2" id="KW-1133">Transmembrane helix</keyword>
<dbReference type="EMBL" id="CAJVCH010147375">
    <property type="protein sequence ID" value="CAG7727339.1"/>
    <property type="molecule type" value="Genomic_DNA"/>
</dbReference>
<sequence>MYLMDFSWKHYPNATYFYDDVIIAETGAAISLSGWLMGFVILLIRCIAHADFLVVERHPFTTSNPVQTGSPSTVLTSVNSSSSSQATTPEKNIEAEPLMLVTTANCRASVGPGTKTNLSS</sequence>
<evidence type="ECO:0000313" key="3">
    <source>
        <dbReference type="EMBL" id="CAG7727339.1"/>
    </source>
</evidence>
<reference evidence="3" key="1">
    <citation type="submission" date="2021-06" db="EMBL/GenBank/DDBJ databases">
        <authorList>
            <person name="Hodson N. C."/>
            <person name="Mongue J. A."/>
            <person name="Jaron S. K."/>
        </authorList>
    </citation>
    <scope>NUCLEOTIDE SEQUENCE</scope>
</reference>
<keyword evidence="2" id="KW-0812">Transmembrane</keyword>
<proteinExistence type="predicted"/>
<evidence type="ECO:0000313" key="4">
    <source>
        <dbReference type="Proteomes" id="UP000708208"/>
    </source>
</evidence>
<keyword evidence="2" id="KW-0472">Membrane</keyword>
<feature type="compositionally biased region" description="Low complexity" evidence="1">
    <location>
        <begin position="70"/>
        <end position="88"/>
    </location>
</feature>